<keyword evidence="2" id="KW-1185">Reference proteome</keyword>
<reference evidence="1 2" key="1">
    <citation type="submission" date="2023-07" db="EMBL/GenBank/DDBJ databases">
        <title>Genomic Encyclopedia of Type Strains, Phase IV (KMG-IV): sequencing the most valuable type-strain genomes for metagenomic binning, comparative biology and taxonomic classification.</title>
        <authorList>
            <person name="Goeker M."/>
        </authorList>
    </citation>
    <scope>NUCLEOTIDE SEQUENCE [LARGE SCALE GENOMIC DNA]</scope>
    <source>
        <strain evidence="1 2">DSM 9768</strain>
    </source>
</reference>
<accession>A0ABT9ZU64</accession>
<name>A0ABT9ZU64_9BACI</name>
<proteinExistence type="predicted"/>
<sequence length="58" mass="6792">MRSSHQQARFTSPNSRLLGVNLHRFTEIEENADSYEIATEFGLSLREVKSLKKRIERN</sequence>
<dbReference type="EMBL" id="JAUSUG010000005">
    <property type="protein sequence ID" value="MDQ0254262.1"/>
    <property type="molecule type" value="Genomic_DNA"/>
</dbReference>
<dbReference type="Proteomes" id="UP001230005">
    <property type="component" value="Unassembled WGS sequence"/>
</dbReference>
<organism evidence="1 2">
    <name type="scientific">Evansella vedderi</name>
    <dbReference type="NCBI Taxonomy" id="38282"/>
    <lineage>
        <taxon>Bacteria</taxon>
        <taxon>Bacillati</taxon>
        <taxon>Bacillota</taxon>
        <taxon>Bacilli</taxon>
        <taxon>Bacillales</taxon>
        <taxon>Bacillaceae</taxon>
        <taxon>Evansella</taxon>
    </lineage>
</organism>
<evidence type="ECO:0000313" key="2">
    <source>
        <dbReference type="Proteomes" id="UP001230005"/>
    </source>
</evidence>
<evidence type="ECO:0000313" key="1">
    <source>
        <dbReference type="EMBL" id="MDQ0254262.1"/>
    </source>
</evidence>
<gene>
    <name evidence="1" type="ORF">J2S74_001637</name>
</gene>
<dbReference type="RefSeq" id="WP_307323982.1">
    <property type="nucleotide sequence ID" value="NZ_JAUSUG010000005.1"/>
</dbReference>
<comment type="caution">
    <text evidence="1">The sequence shown here is derived from an EMBL/GenBank/DDBJ whole genome shotgun (WGS) entry which is preliminary data.</text>
</comment>
<protein>
    <recommendedName>
        <fullName evidence="3">RNA polymerase subunit sigma-70</fullName>
    </recommendedName>
</protein>
<evidence type="ECO:0008006" key="3">
    <source>
        <dbReference type="Google" id="ProtNLM"/>
    </source>
</evidence>